<dbReference type="EMBL" id="AAVT01000009">
    <property type="protein sequence ID" value="EAW30297.1"/>
    <property type="molecule type" value="Genomic_DNA"/>
</dbReference>
<proteinExistence type="predicted"/>
<dbReference type="Proteomes" id="UP000004931">
    <property type="component" value="Unassembled WGS sequence"/>
</dbReference>
<dbReference type="Gene3D" id="2.60.120.620">
    <property type="entry name" value="q2cbj1_9rhob like domain"/>
    <property type="match status" value="1"/>
</dbReference>
<comment type="caution">
    <text evidence="2">The sequence shown here is derived from an EMBL/GenBank/DDBJ whole genome shotgun (WGS) entry which is preliminary data.</text>
</comment>
<reference evidence="2 3" key="1">
    <citation type="journal article" date="2010" name="J. Bacteriol.">
        <title>Genome sequence of the oligotrophic marine Gammaproteobacterium HTCC2143, isolated from the Oregon Coast.</title>
        <authorList>
            <person name="Oh H.M."/>
            <person name="Kang I."/>
            <person name="Ferriera S."/>
            <person name="Giovannoni S.J."/>
            <person name="Cho J.C."/>
        </authorList>
    </citation>
    <scope>NUCLEOTIDE SEQUENCE [LARGE SCALE GENOMIC DNA]</scope>
    <source>
        <strain evidence="2 3">HTCC2143</strain>
    </source>
</reference>
<evidence type="ECO:0000313" key="3">
    <source>
        <dbReference type="Proteomes" id="UP000004931"/>
    </source>
</evidence>
<protein>
    <recommendedName>
        <fullName evidence="1">Prolyl 4-hydroxylase alpha subunit Fe(2+) 2OG dioxygenase domain-containing protein</fullName>
    </recommendedName>
</protein>
<dbReference type="AlphaFoldDB" id="A0YG47"/>
<evidence type="ECO:0000313" key="2">
    <source>
        <dbReference type="EMBL" id="EAW30297.1"/>
    </source>
</evidence>
<dbReference type="eggNOG" id="COG3751">
    <property type="taxonomic scope" value="Bacteria"/>
</dbReference>
<evidence type="ECO:0000259" key="1">
    <source>
        <dbReference type="Pfam" id="PF13640"/>
    </source>
</evidence>
<sequence>MTELLNLAALKDARVNQQPYPYFVVEQSLMTDKVDAIMQDFPLINEGGSFTLEDTASGPQFDALIDELNGTLFRQQISEKLDLDLSILPMIVTLRGYSREKDGRIHTDSKSKIATILIYFNEQWTAQGGKLRILNSDNMEDSVAEIVPNAGAMLGFRVTDNCWHGHPPFEGSRRSIQINFVADDAAVKKHHNRHGFTAKLKGIKKLFSGS</sequence>
<dbReference type="Pfam" id="PF13640">
    <property type="entry name" value="2OG-FeII_Oxy_3"/>
    <property type="match status" value="1"/>
</dbReference>
<keyword evidence="3" id="KW-1185">Reference proteome</keyword>
<gene>
    <name evidence="2" type="ORF">GP2143_02100</name>
</gene>
<feature type="domain" description="Prolyl 4-hydroxylase alpha subunit Fe(2+) 2OG dioxygenase" evidence="1">
    <location>
        <begin position="103"/>
        <end position="180"/>
    </location>
</feature>
<organism evidence="2 3">
    <name type="scientific">marine gamma proteobacterium HTCC2143</name>
    <dbReference type="NCBI Taxonomy" id="247633"/>
    <lineage>
        <taxon>Bacteria</taxon>
        <taxon>Pseudomonadati</taxon>
        <taxon>Pseudomonadota</taxon>
        <taxon>Gammaproteobacteria</taxon>
        <taxon>Cellvibrionales</taxon>
        <taxon>Spongiibacteraceae</taxon>
        <taxon>BD1-7 clade</taxon>
    </lineage>
</organism>
<dbReference type="OrthoDB" id="8578235at2"/>
<dbReference type="InterPro" id="IPR044862">
    <property type="entry name" value="Pro_4_hyd_alph_FE2OG_OXY"/>
</dbReference>
<name>A0YG47_9GAMM</name>
<dbReference type="STRING" id="247633.GP2143_02100"/>
<accession>A0YG47</accession>